<dbReference type="SUPFAM" id="SSF103190">
    <property type="entry name" value="Sensory domain-like"/>
    <property type="match status" value="1"/>
</dbReference>
<feature type="domain" description="Methyl-accepting transducer" evidence="7">
    <location>
        <begin position="372"/>
        <end position="608"/>
    </location>
</feature>
<feature type="coiled-coil region" evidence="5">
    <location>
        <begin position="572"/>
        <end position="599"/>
    </location>
</feature>
<evidence type="ECO:0008006" key="11">
    <source>
        <dbReference type="Google" id="ProtNLM"/>
    </source>
</evidence>
<accession>A0ABP7M6K9</accession>
<reference evidence="10" key="1">
    <citation type="journal article" date="2019" name="Int. J. Syst. Evol. Microbiol.">
        <title>The Global Catalogue of Microorganisms (GCM) 10K type strain sequencing project: providing services to taxonomists for standard genome sequencing and annotation.</title>
        <authorList>
            <consortium name="The Broad Institute Genomics Platform"/>
            <consortium name="The Broad Institute Genome Sequencing Center for Infectious Disease"/>
            <person name="Wu L."/>
            <person name="Ma J."/>
        </authorList>
    </citation>
    <scope>NUCLEOTIDE SEQUENCE [LARGE SCALE GENOMIC DNA]</scope>
    <source>
        <strain evidence="10">JCM 17551</strain>
    </source>
</reference>
<keyword evidence="6" id="KW-0812">Transmembrane</keyword>
<evidence type="ECO:0000256" key="6">
    <source>
        <dbReference type="SAM" id="Phobius"/>
    </source>
</evidence>
<evidence type="ECO:0000256" key="3">
    <source>
        <dbReference type="ARBA" id="ARBA00029447"/>
    </source>
</evidence>
<dbReference type="CDD" id="cd06225">
    <property type="entry name" value="HAMP"/>
    <property type="match status" value="1"/>
</dbReference>
<dbReference type="Pfam" id="PF00672">
    <property type="entry name" value="HAMP"/>
    <property type="match status" value="1"/>
</dbReference>
<dbReference type="PROSITE" id="PS50885">
    <property type="entry name" value="HAMP"/>
    <property type="match status" value="1"/>
</dbReference>
<dbReference type="Proteomes" id="UP001501565">
    <property type="component" value="Unassembled WGS sequence"/>
</dbReference>
<keyword evidence="10" id="KW-1185">Reference proteome</keyword>
<dbReference type="EMBL" id="BAABBN010000004">
    <property type="protein sequence ID" value="GAA3915506.1"/>
    <property type="molecule type" value="Genomic_DNA"/>
</dbReference>
<keyword evidence="6" id="KW-0472">Membrane</keyword>
<dbReference type="RefSeq" id="WP_344795651.1">
    <property type="nucleotide sequence ID" value="NZ_BAABBN010000004.1"/>
</dbReference>
<dbReference type="PANTHER" id="PTHR32089">
    <property type="entry name" value="METHYL-ACCEPTING CHEMOTAXIS PROTEIN MCPB"/>
    <property type="match status" value="1"/>
</dbReference>
<evidence type="ECO:0000259" key="8">
    <source>
        <dbReference type="PROSITE" id="PS50885"/>
    </source>
</evidence>
<evidence type="ECO:0000256" key="1">
    <source>
        <dbReference type="ARBA" id="ARBA00004370"/>
    </source>
</evidence>
<comment type="caution">
    <text evidence="9">The sequence shown here is derived from an EMBL/GenBank/DDBJ whole genome shotgun (WGS) entry which is preliminary data.</text>
</comment>
<evidence type="ECO:0000256" key="5">
    <source>
        <dbReference type="SAM" id="Coils"/>
    </source>
</evidence>
<dbReference type="CDD" id="cd11386">
    <property type="entry name" value="MCP_signal"/>
    <property type="match status" value="1"/>
</dbReference>
<dbReference type="InterPro" id="IPR003660">
    <property type="entry name" value="HAMP_dom"/>
</dbReference>
<dbReference type="InterPro" id="IPR033462">
    <property type="entry name" value="Cache_3-Cache_2"/>
</dbReference>
<dbReference type="Gene3D" id="1.10.287.950">
    <property type="entry name" value="Methyl-accepting chemotaxis protein"/>
    <property type="match status" value="1"/>
</dbReference>
<evidence type="ECO:0000256" key="4">
    <source>
        <dbReference type="PROSITE-ProRule" id="PRU00284"/>
    </source>
</evidence>
<keyword evidence="5" id="KW-0175">Coiled coil</keyword>
<dbReference type="PANTHER" id="PTHR32089:SF120">
    <property type="entry name" value="METHYL-ACCEPTING CHEMOTAXIS PROTEIN TLPQ"/>
    <property type="match status" value="1"/>
</dbReference>
<gene>
    <name evidence="9" type="ORF">GCM10022277_07660</name>
</gene>
<dbReference type="InterPro" id="IPR004089">
    <property type="entry name" value="MCPsignal_dom"/>
</dbReference>
<sequence>MAFNSLQTKISFTLLALLAVMLIVVSVVVSWMESRTIMDQTKAEIETKVSASLKLLTITDSIMKERVVSSMALLKQRGISFGEARVGDSVLVNGRQTKDLILGGQSQANRFDLVDGVTDLMGGTATLFVRDGSNFVRVSTNVMKKGKRAIGTLLAPNGKVIKLIRQKKPYYGQVDILGTPYVTGYEPILADNGEVVGIWYVGYKADLQELKAAVTNSKILETGFVGLVDDMQRVRFHSSQNDELVKAVLDGSNVGSDADWQITRVDFPAWDYQIIAAYPNSDISELITQKVSMIIIGAVVISALVMFALGWAINSLVVVPIQLAMSTAERIAQGKLDNEINYSNNDEVGRLLHSLKSMQTALRSFISQVTTAGEQLSFTSEELSTVSQQTLAGVADQRTRTDSVATAMDEMTATVSEVARNASEAAEITQQTDEQTKDGLKVVNQTMQTINALADEVNRATETINQLEQSTEHIGTVVDVIRGIAEQTNLLALNAAIEAARAGEQGRGFAVVADEVRTLATRTHESTQEISTMIDSLCTGARASVSIMQASSDQAGESVTKANEALSALNRIAEAVSHMKDMNNQIASAAEEQSSVAEEVSKNVWEIRRVAEETSDGAGLASGAMNRLSDLAGNLDGLLRQYQGHKQQSVFTFSHLDEPIGHVTSNDVSPVKAVQKTEEPEFV</sequence>
<dbReference type="Pfam" id="PF00015">
    <property type="entry name" value="MCPsignal"/>
    <property type="match status" value="1"/>
</dbReference>
<name>A0ABP7M6K9_9GAMM</name>
<feature type="coiled-coil region" evidence="5">
    <location>
        <begin position="443"/>
        <end position="470"/>
    </location>
</feature>
<dbReference type="SMART" id="SM00304">
    <property type="entry name" value="HAMP"/>
    <property type="match status" value="1"/>
</dbReference>
<feature type="transmembrane region" description="Helical" evidence="6">
    <location>
        <begin position="12"/>
        <end position="32"/>
    </location>
</feature>
<feature type="domain" description="HAMP" evidence="8">
    <location>
        <begin position="315"/>
        <end position="367"/>
    </location>
</feature>
<dbReference type="Pfam" id="PF17201">
    <property type="entry name" value="Cache_3-Cache_2"/>
    <property type="match status" value="1"/>
</dbReference>
<dbReference type="SUPFAM" id="SSF58104">
    <property type="entry name" value="Methyl-accepting chemotaxis protein (MCP) signaling domain"/>
    <property type="match status" value="1"/>
</dbReference>
<proteinExistence type="inferred from homology"/>
<evidence type="ECO:0000259" key="7">
    <source>
        <dbReference type="PROSITE" id="PS50111"/>
    </source>
</evidence>
<comment type="similarity">
    <text evidence="3">Belongs to the methyl-accepting chemotaxis (MCP) protein family.</text>
</comment>
<feature type="transmembrane region" description="Helical" evidence="6">
    <location>
        <begin position="291"/>
        <end position="313"/>
    </location>
</feature>
<evidence type="ECO:0000313" key="9">
    <source>
        <dbReference type="EMBL" id="GAA3915506.1"/>
    </source>
</evidence>
<protein>
    <recommendedName>
        <fullName evidence="11">Methyl-accepting chemotaxis protein</fullName>
    </recommendedName>
</protein>
<keyword evidence="2 4" id="KW-0807">Transducer</keyword>
<comment type="subcellular location">
    <subcellularLocation>
        <location evidence="1">Membrane</location>
    </subcellularLocation>
</comment>
<dbReference type="PROSITE" id="PS50111">
    <property type="entry name" value="CHEMOTAXIS_TRANSDUC_2"/>
    <property type="match status" value="1"/>
</dbReference>
<dbReference type="InterPro" id="IPR029151">
    <property type="entry name" value="Sensor-like_sf"/>
</dbReference>
<keyword evidence="6" id="KW-1133">Transmembrane helix</keyword>
<evidence type="ECO:0000313" key="10">
    <source>
        <dbReference type="Proteomes" id="UP001501565"/>
    </source>
</evidence>
<dbReference type="SMART" id="SM00283">
    <property type="entry name" value="MA"/>
    <property type="match status" value="1"/>
</dbReference>
<evidence type="ECO:0000256" key="2">
    <source>
        <dbReference type="ARBA" id="ARBA00023224"/>
    </source>
</evidence>
<organism evidence="9 10">
    <name type="scientific">Litoribacillus peritrichatus</name>
    <dbReference type="NCBI Taxonomy" id="718191"/>
    <lineage>
        <taxon>Bacteria</taxon>
        <taxon>Pseudomonadati</taxon>
        <taxon>Pseudomonadota</taxon>
        <taxon>Gammaproteobacteria</taxon>
        <taxon>Oceanospirillales</taxon>
        <taxon>Oceanospirillaceae</taxon>
        <taxon>Litoribacillus</taxon>
    </lineage>
</organism>